<dbReference type="PANTHER" id="PTHR33112">
    <property type="entry name" value="DOMAIN PROTEIN, PUTATIVE-RELATED"/>
    <property type="match status" value="1"/>
</dbReference>
<gene>
    <name evidence="2" type="ORF">Egran_06686</name>
</gene>
<evidence type="ECO:0000313" key="3">
    <source>
        <dbReference type="Proteomes" id="UP000243515"/>
    </source>
</evidence>
<comment type="caution">
    <text evidence="2">The sequence shown here is derived from an EMBL/GenBank/DDBJ whole genome shotgun (WGS) entry which is preliminary data.</text>
</comment>
<protein>
    <recommendedName>
        <fullName evidence="1">Heterokaryon incompatibility domain-containing protein</fullName>
    </recommendedName>
</protein>
<dbReference type="EMBL" id="NPHW01006794">
    <property type="protein sequence ID" value="OXV05546.1"/>
    <property type="molecule type" value="Genomic_DNA"/>
</dbReference>
<name>A0A232LN21_9EURO</name>
<evidence type="ECO:0000313" key="2">
    <source>
        <dbReference type="EMBL" id="OXV05546.1"/>
    </source>
</evidence>
<dbReference type="OrthoDB" id="5362512at2759"/>
<organism evidence="2 3">
    <name type="scientific">Elaphomyces granulatus</name>
    <dbReference type="NCBI Taxonomy" id="519963"/>
    <lineage>
        <taxon>Eukaryota</taxon>
        <taxon>Fungi</taxon>
        <taxon>Dikarya</taxon>
        <taxon>Ascomycota</taxon>
        <taxon>Pezizomycotina</taxon>
        <taxon>Eurotiomycetes</taxon>
        <taxon>Eurotiomycetidae</taxon>
        <taxon>Eurotiales</taxon>
        <taxon>Elaphomycetaceae</taxon>
        <taxon>Elaphomyces</taxon>
    </lineage>
</organism>
<proteinExistence type="predicted"/>
<sequence length="595" mass="68118">SIHLILEHRIGDVWQSLYRLTRTLAVNDILERLDAMAAGIVRGHETSISEAKQWLDQCCKSHSKCGSNVAGGASTWYPTRLLHVMKDNGTEKMIVRLQNSNEEAPSGPYITLSHRWGGTNPFRLTKDNMSACLREINLDCLPKTFQDALKVCLDLKLHYLWIDSLCIIQDSTEDWQSEASSMQKVYQNGLLNISATSPRCLRDGLFFDRQPEKLETLVYEIPEKPDNLVYRMPWEAEREEEENQRFFLQMYFNDQVDEGRYKEQMNELVNKAPLNKRGWVVQERFLSKRILHFTSGSLVWECNELQTWEKPWPSESSESLESLNLIERELIPIGTTYDKDKLHQLWMEVLKRYSSCGITLASDKMIALSGVASAFQLLLDDEYYAGVWKSNYARQLCWRAARSKRSYRPTPYRAPSWSWASVEAQVEDIDPYISSNLVELIEIKTSLVSADFKTGPVTSGSVTLSARLIPSGHWEPYIEPTKKHSSSSTALPWAAPYKGGDILIYSRGESFTNVFPDDESDFDPQRMVISYVPILSHVFMVSLAVCEVGEAALDSEPTTAVYRRVGVCEIHLRSGSPEERDKWLEPWPKTRITII</sequence>
<dbReference type="Pfam" id="PF06985">
    <property type="entry name" value="HET"/>
    <property type="match status" value="1"/>
</dbReference>
<keyword evidence="3" id="KW-1185">Reference proteome</keyword>
<dbReference type="AlphaFoldDB" id="A0A232LN21"/>
<evidence type="ECO:0000259" key="1">
    <source>
        <dbReference type="Pfam" id="PF06985"/>
    </source>
</evidence>
<dbReference type="Proteomes" id="UP000243515">
    <property type="component" value="Unassembled WGS sequence"/>
</dbReference>
<dbReference type="InterPro" id="IPR010730">
    <property type="entry name" value="HET"/>
</dbReference>
<reference evidence="2 3" key="1">
    <citation type="journal article" date="2015" name="Environ. Microbiol.">
        <title>Metagenome sequence of Elaphomyces granulatus from sporocarp tissue reveals Ascomycota ectomycorrhizal fingerprints of genome expansion and a Proteobacteria-rich microbiome.</title>
        <authorList>
            <person name="Quandt C.A."/>
            <person name="Kohler A."/>
            <person name="Hesse C.N."/>
            <person name="Sharpton T.J."/>
            <person name="Martin F."/>
            <person name="Spatafora J.W."/>
        </authorList>
    </citation>
    <scope>NUCLEOTIDE SEQUENCE [LARGE SCALE GENOMIC DNA]</scope>
    <source>
        <strain evidence="2 3">OSC145934</strain>
    </source>
</reference>
<accession>A0A232LN21</accession>
<feature type="domain" description="Heterokaryon incompatibility" evidence="1">
    <location>
        <begin position="109"/>
        <end position="283"/>
    </location>
</feature>
<dbReference type="PANTHER" id="PTHR33112:SF10">
    <property type="entry name" value="TOL"/>
    <property type="match status" value="1"/>
</dbReference>
<feature type="non-terminal residue" evidence="2">
    <location>
        <position position="1"/>
    </location>
</feature>